<gene>
    <name evidence="7" type="ORF">LMV7_p00420</name>
</gene>
<evidence type="ECO:0000256" key="5">
    <source>
        <dbReference type="SAM" id="MobiDB-lite"/>
    </source>
</evidence>
<dbReference type="InterPro" id="IPR016047">
    <property type="entry name" value="M23ase_b-sheet_dom"/>
</dbReference>
<organism evidence="7">
    <name type="scientific">Micrococcus sp. V7</name>
    <dbReference type="NCBI Taxonomy" id="404582"/>
    <lineage>
        <taxon>Bacteria</taxon>
        <taxon>Bacillati</taxon>
        <taxon>Actinomycetota</taxon>
        <taxon>Actinomycetes</taxon>
        <taxon>Micrococcales</taxon>
        <taxon>Micrococcaceae</taxon>
        <taxon>Micrococcus</taxon>
    </lineage>
</organism>
<dbReference type="GO" id="GO:0006508">
    <property type="term" value="P:proteolysis"/>
    <property type="evidence" value="ECO:0007669"/>
    <property type="project" value="UniProtKB-KW"/>
</dbReference>
<dbReference type="Gene3D" id="3.90.1720.10">
    <property type="entry name" value="endopeptidase domain like (from Nostoc punctiforme)"/>
    <property type="match status" value="1"/>
</dbReference>
<geneLocation type="plasmid" evidence="7">
    <name>pLMV7</name>
</geneLocation>
<dbReference type="Pfam" id="PF00877">
    <property type="entry name" value="NLPC_P60"/>
    <property type="match status" value="1"/>
</dbReference>
<dbReference type="InterPro" id="IPR011055">
    <property type="entry name" value="Dup_hybrid_motif"/>
</dbReference>
<dbReference type="InterPro" id="IPR000064">
    <property type="entry name" value="NLP_P60_dom"/>
</dbReference>
<evidence type="ECO:0000256" key="3">
    <source>
        <dbReference type="ARBA" id="ARBA00022801"/>
    </source>
</evidence>
<evidence type="ECO:0000256" key="1">
    <source>
        <dbReference type="ARBA" id="ARBA00007074"/>
    </source>
</evidence>
<dbReference type="CDD" id="cd12797">
    <property type="entry name" value="M23_peptidase"/>
    <property type="match status" value="1"/>
</dbReference>
<protein>
    <submittedName>
        <fullName evidence="7">Peptidase</fullName>
    </submittedName>
</protein>
<dbReference type="EMBL" id="KF577591">
    <property type="protein sequence ID" value="AGY35464.1"/>
    <property type="molecule type" value="Genomic_DNA"/>
</dbReference>
<evidence type="ECO:0000256" key="2">
    <source>
        <dbReference type="ARBA" id="ARBA00022670"/>
    </source>
</evidence>
<evidence type="ECO:0000259" key="6">
    <source>
        <dbReference type="PROSITE" id="PS51935"/>
    </source>
</evidence>
<feature type="region of interest" description="Disordered" evidence="5">
    <location>
        <begin position="216"/>
        <end position="242"/>
    </location>
</feature>
<feature type="domain" description="NlpC/P60" evidence="6">
    <location>
        <begin position="454"/>
        <end position="574"/>
    </location>
</feature>
<dbReference type="AlphaFoldDB" id="U5NZJ6"/>
<dbReference type="SUPFAM" id="SSF54001">
    <property type="entry name" value="Cysteine proteinases"/>
    <property type="match status" value="1"/>
</dbReference>
<dbReference type="InterPro" id="IPR038765">
    <property type="entry name" value="Papain-like_cys_pep_sf"/>
</dbReference>
<keyword evidence="2" id="KW-0645">Protease</keyword>
<dbReference type="Pfam" id="PF01551">
    <property type="entry name" value="Peptidase_M23"/>
    <property type="match status" value="1"/>
</dbReference>
<dbReference type="InterPro" id="IPR050570">
    <property type="entry name" value="Cell_wall_metabolism_enzyme"/>
</dbReference>
<dbReference type="GO" id="GO:0004222">
    <property type="term" value="F:metalloendopeptidase activity"/>
    <property type="evidence" value="ECO:0007669"/>
    <property type="project" value="TreeGrafter"/>
</dbReference>
<sequence length="574" mass="60348">MPKKKTTRILLAALAVLIVVALLVGLFVMMAGMTLFSSAAEQKRRQDAMNSGSMCAAPMISADGKFANPMVGPVTSPFGPRPNPFGPGVLPPGFTSEEQLTFHYGADIGRVSTGTPFYAAASGVVEGVEIGGSDGGNAIRIRGDDGNMWVYLHAADGTTVVKQGQRVEAGDRLAGAGETGAAKGVHLHLAVKQGPEEKPIDPVAYLAAQGVTLGQGGPTPVESAKKVGASSPPASEKSVSADAPLMPGGGTLRVPLPSGQTLPLLPEQQRNASVIIGVGREMQLSDQAIIIALMTAFQESSLLNLASPAVPESLNYPHDRLGVNKASVGLFQQQHTMGWGTVQDLMNPELSTRTFFEGHDNPGAAPALGLLDLPGWESMSPGVAAQTVQISSFPDEYHKWENTARFLLENIAGADVAQCHSGPVKEGEETDPEAPNDQKESSGEGSDTVTVPEGITRESIVTAARSGVGGEYKWGSAEFKSWDASGLVAWVYQDQGVQVPRTAPWTVGTRTESPQPGDLVAQDWNPDRNRWEHVGVYVGQGRMVSAVNESTGTREHPVTQTGSDPVYFDILGGQ</sequence>
<keyword evidence="3" id="KW-0378">Hydrolase</keyword>
<feature type="region of interest" description="Disordered" evidence="5">
    <location>
        <begin position="421"/>
        <end position="458"/>
    </location>
</feature>
<dbReference type="Gene3D" id="2.70.70.10">
    <property type="entry name" value="Glucose Permease (Domain IIA)"/>
    <property type="match status" value="1"/>
</dbReference>
<evidence type="ECO:0000256" key="4">
    <source>
        <dbReference type="ARBA" id="ARBA00022807"/>
    </source>
</evidence>
<dbReference type="SUPFAM" id="SSF51261">
    <property type="entry name" value="Duplicated hybrid motif"/>
    <property type="match status" value="1"/>
</dbReference>
<reference evidence="7" key="1">
    <citation type="journal article" date="2013" name="Genome Announc.">
        <title>First complete sequence of a giant linear plasmid from a micrococcus strain isolated from an extremely high-altitude lake.</title>
        <authorList>
            <person name="Dib J.R."/>
            <person name="Schuldes J."/>
            <person name="Thurmer A."/>
            <person name="Farias M.E."/>
            <person name="Daniel R."/>
            <person name="Meinhardt F."/>
        </authorList>
    </citation>
    <scope>NUCLEOTIDE SEQUENCE</scope>
    <source>
        <strain evidence="7">V7</strain>
        <plasmid evidence="7">pLMV7</plasmid>
    </source>
</reference>
<dbReference type="PANTHER" id="PTHR21666:SF270">
    <property type="entry name" value="MUREIN HYDROLASE ACTIVATOR ENVC"/>
    <property type="match status" value="1"/>
</dbReference>
<dbReference type="GO" id="GO:0008234">
    <property type="term" value="F:cysteine-type peptidase activity"/>
    <property type="evidence" value="ECO:0007669"/>
    <property type="project" value="UniProtKB-KW"/>
</dbReference>
<accession>U5NZJ6</accession>
<dbReference type="RefSeq" id="WP_023190100.1">
    <property type="nucleotide sequence ID" value="NC_022599.1"/>
</dbReference>
<keyword evidence="7" id="KW-0614">Plasmid</keyword>
<comment type="similarity">
    <text evidence="1">Belongs to the peptidase C40 family.</text>
</comment>
<keyword evidence="4" id="KW-0788">Thiol protease</keyword>
<dbReference type="PANTHER" id="PTHR21666">
    <property type="entry name" value="PEPTIDASE-RELATED"/>
    <property type="match status" value="1"/>
</dbReference>
<evidence type="ECO:0000313" key="7">
    <source>
        <dbReference type="EMBL" id="AGY35464.1"/>
    </source>
</evidence>
<name>U5NZJ6_9MICC</name>
<dbReference type="PROSITE" id="PS51935">
    <property type="entry name" value="NLPC_P60"/>
    <property type="match status" value="1"/>
</dbReference>
<proteinExistence type="inferred from homology"/>